<evidence type="ECO:0000259" key="2">
    <source>
        <dbReference type="PROSITE" id="PS51192"/>
    </source>
</evidence>
<feature type="compositionally biased region" description="Gly residues" evidence="1">
    <location>
        <begin position="51"/>
        <end position="64"/>
    </location>
</feature>
<sequence length="532" mass="54805">MRRGGAVEAEEAGEQDAQEGVGGEGVALFDGAVHGAHQAAGAGVVGDRPVEGGGAGRVPGGVGDLADQGEGGVEGGVRPAFGGARASGVGDLRVDHDEGAGPGVQGGAGQFDALHAVGDGAEGVALVAVAGEGVADVSGRAAGRGRAAAPSSSAGPIHGRLPRLSWPSRPARSSVSSCRSMSPWCAARIGCDLRVHGVDRWLVGGGVHDGSHGHASALDTFSPATRNWFAGAFPAPTAAQEGAWSAIGEGSDVLVVAPTGSGKTLAAFLSALDSLASAPPPAESRKRCRVLYVSPLKALAVDVERNLRSPLTGIRQEAVRLGLPEPEVRVGIRSGDTPAAERRSLATRPPDILITTPESLFLMLTSSAREALAGVETVILDEVHAVAGTKRGAHLALSLERLDELLPKPARRIGLSATVRPVDEVARFLSPRRRVESVQPASGKEFDLSVVVPVEDLGELGGSPVTDEGAGERPSIWPHVEERITDLIQSHRSTIVFANSRRLAERLCNRLNEIAYERATGETMPEDHSPPS</sequence>
<dbReference type="Gene3D" id="3.40.50.300">
    <property type="entry name" value="P-loop containing nucleotide triphosphate hydrolases"/>
    <property type="match status" value="1"/>
</dbReference>
<dbReference type="SMART" id="SM00487">
    <property type="entry name" value="DEXDc"/>
    <property type="match status" value="1"/>
</dbReference>
<feature type="region of interest" description="Disordered" evidence="1">
    <location>
        <begin position="1"/>
        <end position="21"/>
    </location>
</feature>
<dbReference type="InterPro" id="IPR027417">
    <property type="entry name" value="P-loop_NTPase"/>
</dbReference>
<organism evidence="3 4">
    <name type="scientific">Streptomyces gougerotii</name>
    <dbReference type="NCBI Taxonomy" id="53448"/>
    <lineage>
        <taxon>Bacteria</taxon>
        <taxon>Bacillati</taxon>
        <taxon>Actinomycetota</taxon>
        <taxon>Actinomycetes</taxon>
        <taxon>Kitasatosporales</taxon>
        <taxon>Streptomycetaceae</taxon>
        <taxon>Streptomyces</taxon>
        <taxon>Streptomyces diastaticus group</taxon>
    </lineage>
</organism>
<evidence type="ECO:0000313" key="4">
    <source>
        <dbReference type="Proteomes" id="UP000480804"/>
    </source>
</evidence>
<dbReference type="InterPro" id="IPR014001">
    <property type="entry name" value="Helicase_ATP-bd"/>
</dbReference>
<feature type="compositionally biased region" description="Acidic residues" evidence="1">
    <location>
        <begin position="8"/>
        <end position="17"/>
    </location>
</feature>
<feature type="domain" description="Helicase ATP-binding" evidence="2">
    <location>
        <begin position="244"/>
        <end position="437"/>
    </location>
</feature>
<evidence type="ECO:0000313" key="3">
    <source>
        <dbReference type="EMBL" id="GFH75368.1"/>
    </source>
</evidence>
<accession>A0ABQ1CYI1</accession>
<dbReference type="SUPFAM" id="SSF52540">
    <property type="entry name" value="P-loop containing nucleoside triphosphate hydrolases"/>
    <property type="match status" value="2"/>
</dbReference>
<evidence type="ECO:0000256" key="1">
    <source>
        <dbReference type="SAM" id="MobiDB-lite"/>
    </source>
</evidence>
<gene>
    <name evidence="3" type="ORF">Sgou_00380</name>
</gene>
<dbReference type="Pfam" id="PF00270">
    <property type="entry name" value="DEAD"/>
    <property type="match status" value="1"/>
</dbReference>
<reference evidence="3 4" key="1">
    <citation type="submission" date="2020-02" db="EMBL/GenBank/DDBJ databases">
        <title>Whole genome shotgun sequence of Streptomyces gougerotii NBRC 13043.</title>
        <authorList>
            <person name="Ichikawa N."/>
            <person name="Komaki H."/>
            <person name="Tamura T."/>
        </authorList>
    </citation>
    <scope>NUCLEOTIDE SEQUENCE [LARGE SCALE GENOMIC DNA]</scope>
    <source>
        <strain evidence="3 4">NBRC 13043</strain>
    </source>
</reference>
<dbReference type="PANTHER" id="PTHR47962:SF5">
    <property type="entry name" value="ATP-DEPENDENT HELICASE LHR-RELATED"/>
    <property type="match status" value="1"/>
</dbReference>
<feature type="region of interest" description="Disordered" evidence="1">
    <location>
        <begin position="145"/>
        <end position="169"/>
    </location>
</feature>
<dbReference type="CDD" id="cd17922">
    <property type="entry name" value="DEXHc_LHR-like"/>
    <property type="match status" value="1"/>
</dbReference>
<name>A0ABQ1CYI1_9ACTN</name>
<dbReference type="PROSITE" id="PS51192">
    <property type="entry name" value="HELICASE_ATP_BIND_1"/>
    <property type="match status" value="1"/>
</dbReference>
<feature type="compositionally biased region" description="Low complexity" evidence="1">
    <location>
        <begin position="145"/>
        <end position="156"/>
    </location>
</feature>
<dbReference type="EMBL" id="BLLO01000003">
    <property type="protein sequence ID" value="GFH75368.1"/>
    <property type="molecule type" value="Genomic_DNA"/>
</dbReference>
<dbReference type="PANTHER" id="PTHR47962">
    <property type="entry name" value="ATP-DEPENDENT HELICASE LHR-RELATED-RELATED"/>
    <property type="match status" value="1"/>
</dbReference>
<proteinExistence type="predicted"/>
<dbReference type="InterPro" id="IPR052511">
    <property type="entry name" value="ATP-dep_Helicase"/>
</dbReference>
<keyword evidence="4" id="KW-1185">Reference proteome</keyword>
<dbReference type="Proteomes" id="UP000480804">
    <property type="component" value="Unassembled WGS sequence"/>
</dbReference>
<dbReference type="InterPro" id="IPR011545">
    <property type="entry name" value="DEAD/DEAH_box_helicase_dom"/>
</dbReference>
<protein>
    <recommendedName>
        <fullName evidence="2">Helicase ATP-binding domain-containing protein</fullName>
    </recommendedName>
</protein>
<comment type="caution">
    <text evidence="3">The sequence shown here is derived from an EMBL/GenBank/DDBJ whole genome shotgun (WGS) entry which is preliminary data.</text>
</comment>
<feature type="region of interest" description="Disordered" evidence="1">
    <location>
        <begin position="43"/>
        <end position="64"/>
    </location>
</feature>